<dbReference type="EMBL" id="JASBAM010000001">
    <property type="protein sequence ID" value="MDT0112546.1"/>
    <property type="molecule type" value="Genomic_DNA"/>
</dbReference>
<dbReference type="Proteomes" id="UP001252688">
    <property type="component" value="Unassembled WGS sequence"/>
</dbReference>
<accession>A0ABU2IIQ2</accession>
<evidence type="ECO:0000313" key="3">
    <source>
        <dbReference type="Proteomes" id="UP001252688"/>
    </source>
</evidence>
<sequence>MNINFKIEVKPSLENKLDIDKYISLISEETERQVHESSNKTARNAPRKSGALANSFPASVEMTSEVQGQYGSDLDYAGIQEYTHKTKSGFVRKTVQEDAPAYRDKLKAAIKRASN</sequence>
<name>A0ABU2IIQ2_9LIST</name>
<keyword evidence="3" id="KW-1185">Reference proteome</keyword>
<evidence type="ECO:0008006" key="4">
    <source>
        <dbReference type="Google" id="ProtNLM"/>
    </source>
</evidence>
<proteinExistence type="predicted"/>
<gene>
    <name evidence="2" type="ORF">QJV37_00220</name>
</gene>
<feature type="region of interest" description="Disordered" evidence="1">
    <location>
        <begin position="30"/>
        <end position="54"/>
    </location>
</feature>
<evidence type="ECO:0000256" key="1">
    <source>
        <dbReference type="SAM" id="MobiDB-lite"/>
    </source>
</evidence>
<comment type="caution">
    <text evidence="2">The sequence shown here is derived from an EMBL/GenBank/DDBJ whole genome shotgun (WGS) entry which is preliminary data.</text>
</comment>
<dbReference type="RefSeq" id="WP_185572127.1">
    <property type="nucleotide sequence ID" value="NZ_JASAZZ010000001.1"/>
</dbReference>
<reference evidence="2 3" key="1">
    <citation type="submission" date="2023-05" db="EMBL/GenBank/DDBJ databases">
        <title>A Combination of Whole Genome Sequencing and Metagenomics Reveals Diversity of Listeria spp. in Soil Collected from the Nantahala National Forest.</title>
        <authorList>
            <person name="Wang J."/>
            <person name="Schamp C.N."/>
            <person name="Hudson L.K."/>
            <person name="Chaggar H.K."/>
            <person name="Bryan D.W."/>
            <person name="Radosevich M."/>
            <person name="Denes T.G."/>
        </authorList>
    </citation>
    <scope>NUCLEOTIDE SEQUENCE [LARGE SCALE GENOMIC DNA]</scope>
    <source>
        <strain evidence="2 3">UTK S2-0002</strain>
    </source>
</reference>
<organism evidence="2 3">
    <name type="scientific">Listeria cossartiae subsp. cayugensis</name>
    <dbReference type="NCBI Taxonomy" id="2713505"/>
    <lineage>
        <taxon>Bacteria</taxon>
        <taxon>Bacillati</taxon>
        <taxon>Bacillota</taxon>
        <taxon>Bacilli</taxon>
        <taxon>Bacillales</taxon>
        <taxon>Listeriaceae</taxon>
        <taxon>Listeria</taxon>
        <taxon>Listeria cossartiae</taxon>
    </lineage>
</organism>
<evidence type="ECO:0000313" key="2">
    <source>
        <dbReference type="EMBL" id="MDT0112546.1"/>
    </source>
</evidence>
<protein>
    <recommendedName>
        <fullName evidence="4">HK97 gp10 family phage protein</fullName>
    </recommendedName>
</protein>